<reference evidence="3 4" key="1">
    <citation type="submission" date="2024-07" db="EMBL/GenBank/DDBJ databases">
        <title>Section-level genome sequencing and comparative genomics of Aspergillus sections Usti and Cavernicolus.</title>
        <authorList>
            <consortium name="Lawrence Berkeley National Laboratory"/>
            <person name="Nybo J.L."/>
            <person name="Vesth T.C."/>
            <person name="Theobald S."/>
            <person name="Frisvad J.C."/>
            <person name="Larsen T.O."/>
            <person name="Kjaerboelling I."/>
            <person name="Rothschild-Mancinelli K."/>
            <person name="Lyhne E.K."/>
            <person name="Kogle M.E."/>
            <person name="Barry K."/>
            <person name="Clum A."/>
            <person name="Na H."/>
            <person name="Ledsgaard L."/>
            <person name="Lin J."/>
            <person name="Lipzen A."/>
            <person name="Kuo A."/>
            <person name="Riley R."/>
            <person name="Mondo S."/>
            <person name="Labutti K."/>
            <person name="Haridas S."/>
            <person name="Pangalinan J."/>
            <person name="Salamov A.A."/>
            <person name="Simmons B.A."/>
            <person name="Magnuson J.K."/>
            <person name="Chen J."/>
            <person name="Drula E."/>
            <person name="Henrissat B."/>
            <person name="Wiebenga A."/>
            <person name="Lubbers R.J."/>
            <person name="Gomes A.C."/>
            <person name="Makela M.R."/>
            <person name="Stajich J."/>
            <person name="Grigoriev I.V."/>
            <person name="Mortensen U.H."/>
            <person name="De Vries R.P."/>
            <person name="Baker S.E."/>
            <person name="Andersen M.R."/>
        </authorList>
    </citation>
    <scope>NUCLEOTIDE SEQUENCE [LARGE SCALE GENOMIC DNA]</scope>
    <source>
        <strain evidence="3 4">CBS 588.65</strain>
    </source>
</reference>
<dbReference type="PANTHER" id="PTHR33119">
    <property type="entry name" value="IFI3P"/>
    <property type="match status" value="1"/>
</dbReference>
<feature type="domain" description="DUF4246" evidence="2">
    <location>
        <begin position="1"/>
        <end position="428"/>
    </location>
</feature>
<dbReference type="InterPro" id="IPR049192">
    <property type="entry name" value="DUF4246_C"/>
</dbReference>
<comment type="caution">
    <text evidence="3">The sequence shown here is derived from an EMBL/GenBank/DDBJ whole genome shotgun (WGS) entry which is preliminary data.</text>
</comment>
<evidence type="ECO:0000313" key="3">
    <source>
        <dbReference type="EMBL" id="KAL2810151.1"/>
    </source>
</evidence>
<name>A0ABR4H3X0_9EURO</name>
<accession>A0ABR4H3X0</accession>
<keyword evidence="4" id="KW-1185">Reference proteome</keyword>
<dbReference type="PANTHER" id="PTHR33119:SF1">
    <property type="entry name" value="FE2OG DIOXYGENASE DOMAIN-CONTAINING PROTEIN"/>
    <property type="match status" value="1"/>
</dbReference>
<protein>
    <recommendedName>
        <fullName evidence="2">DUF4246 domain-containing protein</fullName>
    </recommendedName>
</protein>
<evidence type="ECO:0000256" key="1">
    <source>
        <dbReference type="SAM" id="MobiDB-lite"/>
    </source>
</evidence>
<dbReference type="Pfam" id="PF14033">
    <property type="entry name" value="DUF4246"/>
    <property type="match status" value="1"/>
</dbReference>
<evidence type="ECO:0000313" key="4">
    <source>
        <dbReference type="Proteomes" id="UP001610334"/>
    </source>
</evidence>
<feature type="compositionally biased region" description="Acidic residues" evidence="1">
    <location>
        <begin position="197"/>
        <end position="222"/>
    </location>
</feature>
<organism evidence="3 4">
    <name type="scientific">Aspergillus granulosus</name>
    <dbReference type="NCBI Taxonomy" id="176169"/>
    <lineage>
        <taxon>Eukaryota</taxon>
        <taxon>Fungi</taxon>
        <taxon>Dikarya</taxon>
        <taxon>Ascomycota</taxon>
        <taxon>Pezizomycotina</taxon>
        <taxon>Eurotiomycetes</taxon>
        <taxon>Eurotiomycetidae</taxon>
        <taxon>Eurotiales</taxon>
        <taxon>Aspergillaceae</taxon>
        <taxon>Aspergillus</taxon>
        <taxon>Aspergillus subgen. Nidulantes</taxon>
    </lineage>
</organism>
<dbReference type="EMBL" id="JBFXLT010000076">
    <property type="protein sequence ID" value="KAL2810151.1"/>
    <property type="molecule type" value="Genomic_DNA"/>
</dbReference>
<evidence type="ECO:0000259" key="2">
    <source>
        <dbReference type="Pfam" id="PF14033"/>
    </source>
</evidence>
<feature type="region of interest" description="Disordered" evidence="1">
    <location>
        <begin position="197"/>
        <end position="255"/>
    </location>
</feature>
<dbReference type="InterPro" id="IPR025340">
    <property type="entry name" value="DUF4246"/>
</dbReference>
<feature type="compositionally biased region" description="Basic and acidic residues" evidence="1">
    <location>
        <begin position="223"/>
        <end position="232"/>
    </location>
</feature>
<gene>
    <name evidence="3" type="ORF">BJX63DRAFT_402999</name>
</gene>
<sequence length="495" mass="57608">MTDYIMDELKWKAEEYKKTGIVTAYDPGVIKSDTIIPKDLQQKLIEAVKPLEDVPEEEKDYHPRSDNKVVDLVHPSLFPLIYGRTRVLPDKLITADDCFFSVGQGETTKIPEDVVTTNQHWRYERHDPYSHKFQWLPCNVDFTEDGQCKIASYINNLHPAKHKDLYGVIEQIMTRAIRLWDISLTRPHDIPRRIEYGDVEYLSDEEDPEPEQADDEEEDEDAFWDRHEEWRERRKPRQPEPGTFTPPKPSHRDPVNLVKQFHKDGLQVIVKLANIELTPEKPSHEGGSWHIEGQLNERICATAIYYYDSENITSNNLSFRHRADTDYIQEIPYEQSEFQFLRVFGFDSGAGNDSSGSQITQDLGSVDTRAGRLLTFPNTLQHRVSPFSLTDPTKPGHRKILALFLIDPSRRVISTANVPPQREDWCNEWKEATRDALAPRLPVELQQMVHRDMDFEPMTMDEAKKYRLELMDERTAKADQENERFQDGGFSLCEH</sequence>
<proteinExistence type="predicted"/>
<dbReference type="Proteomes" id="UP001610334">
    <property type="component" value="Unassembled WGS sequence"/>
</dbReference>